<feature type="transmembrane region" description="Helical" evidence="9">
    <location>
        <begin position="262"/>
        <end position="283"/>
    </location>
</feature>
<comment type="caution">
    <text evidence="11">The sequence shown here is derived from an EMBL/GenBank/DDBJ whole genome shotgun (WGS) entry which is preliminary data.</text>
</comment>
<dbReference type="InterPro" id="IPR050901">
    <property type="entry name" value="BP-dep_ABC_trans_perm"/>
</dbReference>
<keyword evidence="12" id="KW-1185">Reference proteome</keyword>
<dbReference type="PANTHER" id="PTHR32243:SF50">
    <property type="entry name" value="MALTOSE_MALTODEXTRIN TRANSPORT SYSTEM PERMEASE PROTEIN MALG"/>
    <property type="match status" value="1"/>
</dbReference>
<evidence type="ECO:0000256" key="1">
    <source>
        <dbReference type="ARBA" id="ARBA00004651"/>
    </source>
</evidence>
<keyword evidence="6 9" id="KW-0812">Transmembrane</keyword>
<dbReference type="PROSITE" id="PS50928">
    <property type="entry name" value="ABC_TM1"/>
    <property type="match status" value="1"/>
</dbReference>
<evidence type="ECO:0000259" key="10">
    <source>
        <dbReference type="PROSITE" id="PS50928"/>
    </source>
</evidence>
<name>A0ABU4GZ81_9MICO</name>
<dbReference type="Pfam" id="PF00528">
    <property type="entry name" value="BPD_transp_1"/>
    <property type="match status" value="1"/>
</dbReference>
<dbReference type="EMBL" id="JAWQEV010000001">
    <property type="protein sequence ID" value="MDW4571745.1"/>
    <property type="molecule type" value="Genomic_DNA"/>
</dbReference>
<dbReference type="InterPro" id="IPR035906">
    <property type="entry name" value="MetI-like_sf"/>
</dbReference>
<evidence type="ECO:0000256" key="4">
    <source>
        <dbReference type="ARBA" id="ARBA00022475"/>
    </source>
</evidence>
<reference evidence="11 12" key="1">
    <citation type="submission" date="2023-11" db="EMBL/GenBank/DDBJ databases">
        <title>Draft genome sequence of Microbacterium arthrosphaerae JCM 30492.</title>
        <authorList>
            <person name="Zhang G."/>
            <person name="Ding Y."/>
        </authorList>
    </citation>
    <scope>NUCLEOTIDE SEQUENCE [LARGE SCALE GENOMIC DNA]</scope>
    <source>
        <strain evidence="11 12">JCM 30492</strain>
    </source>
</reference>
<comment type="similarity">
    <text evidence="2">Belongs to the binding-protein-dependent transport system permease family. MalFG subfamily.</text>
</comment>
<keyword evidence="3 9" id="KW-0813">Transport</keyword>
<dbReference type="Gene3D" id="1.10.3720.10">
    <property type="entry name" value="MetI-like"/>
    <property type="match status" value="1"/>
</dbReference>
<evidence type="ECO:0000256" key="8">
    <source>
        <dbReference type="ARBA" id="ARBA00023136"/>
    </source>
</evidence>
<dbReference type="PANTHER" id="PTHR32243">
    <property type="entry name" value="MALTOSE TRANSPORT SYSTEM PERMEASE-RELATED"/>
    <property type="match status" value="1"/>
</dbReference>
<keyword evidence="8 9" id="KW-0472">Membrane</keyword>
<evidence type="ECO:0000313" key="12">
    <source>
        <dbReference type="Proteomes" id="UP001283109"/>
    </source>
</evidence>
<dbReference type="InterPro" id="IPR000515">
    <property type="entry name" value="MetI-like"/>
</dbReference>
<proteinExistence type="inferred from homology"/>
<evidence type="ECO:0000313" key="11">
    <source>
        <dbReference type="EMBL" id="MDW4571745.1"/>
    </source>
</evidence>
<evidence type="ECO:0000256" key="3">
    <source>
        <dbReference type="ARBA" id="ARBA00022448"/>
    </source>
</evidence>
<evidence type="ECO:0000256" key="6">
    <source>
        <dbReference type="ARBA" id="ARBA00022692"/>
    </source>
</evidence>
<gene>
    <name evidence="11" type="ORF">R8Z58_03035</name>
</gene>
<evidence type="ECO:0000256" key="2">
    <source>
        <dbReference type="ARBA" id="ARBA00009047"/>
    </source>
</evidence>
<accession>A0ABU4GZ81</accession>
<feature type="domain" description="ABC transmembrane type-1" evidence="10">
    <location>
        <begin position="85"/>
        <end position="283"/>
    </location>
</feature>
<dbReference type="RefSeq" id="WP_318352715.1">
    <property type="nucleotide sequence ID" value="NZ_JAWQEV010000001.1"/>
</dbReference>
<keyword evidence="4" id="KW-1003">Cell membrane</keyword>
<dbReference type="SUPFAM" id="SSF161098">
    <property type="entry name" value="MetI-like"/>
    <property type="match status" value="1"/>
</dbReference>
<feature type="transmembrane region" description="Helical" evidence="9">
    <location>
        <begin position="84"/>
        <end position="110"/>
    </location>
</feature>
<feature type="transmembrane region" description="Helical" evidence="9">
    <location>
        <begin position="203"/>
        <end position="228"/>
    </location>
</feature>
<feature type="transmembrane region" description="Helical" evidence="9">
    <location>
        <begin position="28"/>
        <end position="49"/>
    </location>
</feature>
<dbReference type="Proteomes" id="UP001283109">
    <property type="component" value="Unassembled WGS sequence"/>
</dbReference>
<sequence length="298" mass="32278">MGASPRPEKPARRRSFGRWFGDTGWRHLVAIVASVFAIFPLLYVLSASLNPFGTLTGSNQLFSQIGFDAYVRILTDPKVPYPMWFLNTLIVATVTGFVMVFIGALAAYAFSRMRFTGRRVGLVTIVVVQMFPQLLAVVAIFLMMSSIGDWFPAIGLNTLSGLILIYLGGALGVNTYLMYGFFNTIPKELDEAAKIDGAGHARIFFTIILRLVAPILAVVGLLSFIGIVNEFVIASVMLIDPEKQTLVVGLTKLVSNPRYADWAAFSAGAVMAAIPVVVLFLLLQKYIVGGLTAGATKG</sequence>
<keyword evidence="7 9" id="KW-1133">Transmembrane helix</keyword>
<comment type="subcellular location">
    <subcellularLocation>
        <location evidence="1 9">Cell membrane</location>
        <topology evidence="1 9">Multi-pass membrane protein</topology>
    </subcellularLocation>
</comment>
<dbReference type="CDD" id="cd06261">
    <property type="entry name" value="TM_PBP2"/>
    <property type="match status" value="1"/>
</dbReference>
<evidence type="ECO:0000256" key="9">
    <source>
        <dbReference type="RuleBase" id="RU363032"/>
    </source>
</evidence>
<evidence type="ECO:0000256" key="5">
    <source>
        <dbReference type="ARBA" id="ARBA00022597"/>
    </source>
</evidence>
<evidence type="ECO:0000256" key="7">
    <source>
        <dbReference type="ARBA" id="ARBA00022989"/>
    </source>
</evidence>
<keyword evidence="5" id="KW-0762">Sugar transport</keyword>
<feature type="transmembrane region" description="Helical" evidence="9">
    <location>
        <begin position="163"/>
        <end position="182"/>
    </location>
</feature>
<protein>
    <submittedName>
        <fullName evidence="11">Sugar ABC transporter permease</fullName>
    </submittedName>
</protein>
<organism evidence="11 12">
    <name type="scientific">Microbacterium arthrosphaerae</name>
    <dbReference type="NCBI Taxonomy" id="792652"/>
    <lineage>
        <taxon>Bacteria</taxon>
        <taxon>Bacillati</taxon>
        <taxon>Actinomycetota</taxon>
        <taxon>Actinomycetes</taxon>
        <taxon>Micrococcales</taxon>
        <taxon>Microbacteriaceae</taxon>
        <taxon>Microbacterium</taxon>
    </lineage>
</organism>
<feature type="transmembrane region" description="Helical" evidence="9">
    <location>
        <begin position="122"/>
        <end position="143"/>
    </location>
</feature>